<dbReference type="InterPro" id="IPR001789">
    <property type="entry name" value="Sig_transdc_resp-reg_receiver"/>
</dbReference>
<dbReference type="Proteomes" id="UP000657006">
    <property type="component" value="Unassembled WGS sequence"/>
</dbReference>
<evidence type="ECO:0000256" key="2">
    <source>
        <dbReference type="ARBA" id="ARBA00024867"/>
    </source>
</evidence>
<dbReference type="Gene3D" id="2.40.50.1020">
    <property type="entry name" value="LytTr DNA-binding domain"/>
    <property type="match status" value="1"/>
</dbReference>
<dbReference type="GO" id="GO:0003677">
    <property type="term" value="F:DNA binding"/>
    <property type="evidence" value="ECO:0007669"/>
    <property type="project" value="InterPro"/>
</dbReference>
<dbReference type="InterPro" id="IPR046947">
    <property type="entry name" value="LytR-like"/>
</dbReference>
<evidence type="ECO:0000256" key="3">
    <source>
        <dbReference type="PROSITE-ProRule" id="PRU00169"/>
    </source>
</evidence>
<organism evidence="5 6">
    <name type="scientific">Bianquea renquensis</name>
    <dbReference type="NCBI Taxonomy" id="2763661"/>
    <lineage>
        <taxon>Bacteria</taxon>
        <taxon>Bacillati</taxon>
        <taxon>Bacillota</taxon>
        <taxon>Clostridia</taxon>
        <taxon>Eubacteriales</taxon>
        <taxon>Bianqueaceae</taxon>
        <taxon>Bianquea</taxon>
    </lineage>
</organism>
<dbReference type="PANTHER" id="PTHR37299:SF1">
    <property type="entry name" value="STAGE 0 SPORULATION PROTEIN A HOMOLOG"/>
    <property type="match status" value="1"/>
</dbReference>
<sequence>MRIALIDDDRAQIEALSRLVLAEVSNSGYPASKIEAFDSGEAFLAKWQPGAYDIMILDIFMDGLSGVDVARKIREADDTVRLVFCTTSNEFASESYEVNAQYYLHKPVTQEGIAAMFRRLNLDVLEKMKIVTLPDGHPILIFNILFTDYYNHVVTLYVKGEEPYRIRMSQAELEALLLPYGYFFSPVKGIIINFHEVVKMTEEDFILSSGNVIHITRRKYKEAKDAYTRFRFDKMRREVET</sequence>
<comment type="caution">
    <text evidence="5">The sequence shown here is derived from an EMBL/GenBank/DDBJ whole genome shotgun (WGS) entry which is preliminary data.</text>
</comment>
<feature type="modified residue" description="4-aspartylphosphate" evidence="3">
    <location>
        <position position="58"/>
    </location>
</feature>
<keyword evidence="6" id="KW-1185">Reference proteome</keyword>
<proteinExistence type="predicted"/>
<evidence type="ECO:0000256" key="1">
    <source>
        <dbReference type="ARBA" id="ARBA00018672"/>
    </source>
</evidence>
<dbReference type="EMBL" id="JACRSQ010000014">
    <property type="protein sequence ID" value="MBC8543972.1"/>
    <property type="molecule type" value="Genomic_DNA"/>
</dbReference>
<dbReference type="SMART" id="SM00448">
    <property type="entry name" value="REC"/>
    <property type="match status" value="1"/>
</dbReference>
<dbReference type="PANTHER" id="PTHR37299">
    <property type="entry name" value="TRANSCRIPTIONAL REGULATOR-RELATED"/>
    <property type="match status" value="1"/>
</dbReference>
<dbReference type="GO" id="GO:0000156">
    <property type="term" value="F:phosphorelay response regulator activity"/>
    <property type="evidence" value="ECO:0007669"/>
    <property type="project" value="InterPro"/>
</dbReference>
<feature type="domain" description="Response regulatory" evidence="4">
    <location>
        <begin position="2"/>
        <end position="121"/>
    </location>
</feature>
<accession>A0A926DUD0</accession>
<gene>
    <name evidence="5" type="ORF">H8730_10485</name>
</gene>
<dbReference type="Pfam" id="PF00072">
    <property type="entry name" value="Response_reg"/>
    <property type="match status" value="1"/>
</dbReference>
<dbReference type="AlphaFoldDB" id="A0A926DUD0"/>
<keyword evidence="3" id="KW-0597">Phosphoprotein</keyword>
<comment type="function">
    <text evidence="2">May play the central regulatory role in sporulation. It may be an element of the effector pathway responsible for the activation of sporulation genes in response to nutritional stress. Spo0A may act in concert with spo0H (a sigma factor) to control the expression of some genes that are critical to the sporulation process.</text>
</comment>
<evidence type="ECO:0000259" key="4">
    <source>
        <dbReference type="PROSITE" id="PS50110"/>
    </source>
</evidence>
<evidence type="ECO:0000313" key="5">
    <source>
        <dbReference type="EMBL" id="MBC8543972.1"/>
    </source>
</evidence>
<reference evidence="5" key="1">
    <citation type="submission" date="2020-08" db="EMBL/GenBank/DDBJ databases">
        <title>Genome public.</title>
        <authorList>
            <person name="Liu C."/>
            <person name="Sun Q."/>
        </authorList>
    </citation>
    <scope>NUCLEOTIDE SEQUENCE</scope>
    <source>
        <strain evidence="5">NSJ-32</strain>
    </source>
</reference>
<dbReference type="SUPFAM" id="SSF52172">
    <property type="entry name" value="CheY-like"/>
    <property type="match status" value="1"/>
</dbReference>
<dbReference type="RefSeq" id="WP_177719636.1">
    <property type="nucleotide sequence ID" value="NZ_JACRSQ010000014.1"/>
</dbReference>
<protein>
    <recommendedName>
        <fullName evidence="1">Stage 0 sporulation protein A homolog</fullName>
    </recommendedName>
</protein>
<dbReference type="InterPro" id="IPR011006">
    <property type="entry name" value="CheY-like_superfamily"/>
</dbReference>
<dbReference type="PROSITE" id="PS50110">
    <property type="entry name" value="RESPONSE_REGULATORY"/>
    <property type="match status" value="1"/>
</dbReference>
<dbReference type="Gene3D" id="3.40.50.2300">
    <property type="match status" value="1"/>
</dbReference>
<name>A0A926DUD0_9FIRM</name>
<evidence type="ECO:0000313" key="6">
    <source>
        <dbReference type="Proteomes" id="UP000657006"/>
    </source>
</evidence>
<dbReference type="CDD" id="cd00156">
    <property type="entry name" value="REC"/>
    <property type="match status" value="1"/>
</dbReference>